<reference evidence="1 2" key="1">
    <citation type="journal article" date="2019" name="Sci. Rep.">
        <title>Orb-weaving spider Araneus ventricosus genome elucidates the spidroin gene catalogue.</title>
        <authorList>
            <person name="Kono N."/>
            <person name="Nakamura H."/>
            <person name="Ohtoshi R."/>
            <person name="Moran D.A.P."/>
            <person name="Shinohara A."/>
            <person name="Yoshida Y."/>
            <person name="Fujiwara M."/>
            <person name="Mori M."/>
            <person name="Tomita M."/>
            <person name="Arakawa K."/>
        </authorList>
    </citation>
    <scope>NUCLEOTIDE SEQUENCE [LARGE SCALE GENOMIC DNA]</scope>
</reference>
<comment type="caution">
    <text evidence="1">The sequence shown here is derived from an EMBL/GenBank/DDBJ whole genome shotgun (WGS) entry which is preliminary data.</text>
</comment>
<gene>
    <name evidence="1" type="ORF">AVEN_78176_1</name>
</gene>
<evidence type="ECO:0000313" key="1">
    <source>
        <dbReference type="EMBL" id="GBN03163.1"/>
    </source>
</evidence>
<dbReference type="EMBL" id="BGPR01004770">
    <property type="protein sequence ID" value="GBN03163.1"/>
    <property type="molecule type" value="Genomic_DNA"/>
</dbReference>
<dbReference type="Gene3D" id="3.30.420.10">
    <property type="entry name" value="Ribonuclease H-like superfamily/Ribonuclease H"/>
    <property type="match status" value="1"/>
</dbReference>
<sequence length="100" mass="11562">MTRQFIGLEEYVTGLINTHTLLHLDCLPKSPDLNSIEILWDMLEQLVKRRNQHPRNLVDVRDQILGERLKLDATYLQNLVDSIPNPIQAVIKSRGGVTRY</sequence>
<proteinExistence type="predicted"/>
<name>A0A4Y2KNX4_ARAVE</name>
<dbReference type="Proteomes" id="UP000499080">
    <property type="component" value="Unassembled WGS sequence"/>
</dbReference>
<dbReference type="OrthoDB" id="9996331at2759"/>
<dbReference type="GO" id="GO:0003676">
    <property type="term" value="F:nucleic acid binding"/>
    <property type="evidence" value="ECO:0007669"/>
    <property type="project" value="InterPro"/>
</dbReference>
<protein>
    <recommendedName>
        <fullName evidence="3">Tc1-like transposase DDE domain-containing protein</fullName>
    </recommendedName>
</protein>
<evidence type="ECO:0000313" key="2">
    <source>
        <dbReference type="Proteomes" id="UP000499080"/>
    </source>
</evidence>
<accession>A0A4Y2KNX4</accession>
<keyword evidence="2" id="KW-1185">Reference proteome</keyword>
<dbReference type="InterPro" id="IPR036397">
    <property type="entry name" value="RNaseH_sf"/>
</dbReference>
<dbReference type="AlphaFoldDB" id="A0A4Y2KNX4"/>
<organism evidence="1 2">
    <name type="scientific">Araneus ventricosus</name>
    <name type="common">Orbweaver spider</name>
    <name type="synonym">Epeira ventricosa</name>
    <dbReference type="NCBI Taxonomy" id="182803"/>
    <lineage>
        <taxon>Eukaryota</taxon>
        <taxon>Metazoa</taxon>
        <taxon>Ecdysozoa</taxon>
        <taxon>Arthropoda</taxon>
        <taxon>Chelicerata</taxon>
        <taxon>Arachnida</taxon>
        <taxon>Araneae</taxon>
        <taxon>Araneomorphae</taxon>
        <taxon>Entelegynae</taxon>
        <taxon>Araneoidea</taxon>
        <taxon>Araneidae</taxon>
        <taxon>Araneus</taxon>
    </lineage>
</organism>
<evidence type="ECO:0008006" key="3">
    <source>
        <dbReference type="Google" id="ProtNLM"/>
    </source>
</evidence>